<keyword evidence="3" id="KW-0862">Zinc</keyword>
<evidence type="ECO:0000256" key="6">
    <source>
        <dbReference type="SAM" id="MobiDB-lite"/>
    </source>
</evidence>
<comment type="caution">
    <text evidence="8">The sequence shown here is derived from an EMBL/GenBank/DDBJ whole genome shotgun (WGS) entry which is preliminary data.</text>
</comment>
<feature type="domain" description="Zinc finger DksA/TraR C4-type" evidence="7">
    <location>
        <begin position="104"/>
        <end position="133"/>
    </location>
</feature>
<dbReference type="SUPFAM" id="SSF109635">
    <property type="entry name" value="DnaK suppressor protein DksA, alpha-hairpin domain"/>
    <property type="match status" value="1"/>
</dbReference>
<evidence type="ECO:0000256" key="3">
    <source>
        <dbReference type="ARBA" id="ARBA00022833"/>
    </source>
</evidence>
<reference evidence="8 9" key="1">
    <citation type="submission" date="2020-02" db="EMBL/GenBank/DDBJ databases">
        <title>Balneolaceae bacterium YR4-1, complete genome.</title>
        <authorList>
            <person name="Li Y."/>
            <person name="Wu S."/>
        </authorList>
    </citation>
    <scope>NUCLEOTIDE SEQUENCE [LARGE SCALE GENOMIC DNA]</scope>
    <source>
        <strain evidence="8 9">YR4-1</strain>
    </source>
</reference>
<organism evidence="8 9">
    <name type="scientific">Halalkalibaculum roseum</name>
    <dbReference type="NCBI Taxonomy" id="2709311"/>
    <lineage>
        <taxon>Bacteria</taxon>
        <taxon>Pseudomonadati</taxon>
        <taxon>Balneolota</taxon>
        <taxon>Balneolia</taxon>
        <taxon>Balneolales</taxon>
        <taxon>Balneolaceae</taxon>
        <taxon>Halalkalibaculum</taxon>
    </lineage>
</organism>
<accession>A0A6M1SWC7</accession>
<feature type="coiled-coil region" evidence="5">
    <location>
        <begin position="28"/>
        <end position="59"/>
    </location>
</feature>
<dbReference type="RefSeq" id="WP_165138512.1">
    <property type="nucleotide sequence ID" value="NZ_JAALLT010000001.1"/>
</dbReference>
<keyword evidence="5" id="KW-0175">Coiled coil</keyword>
<keyword evidence="2" id="KW-0863">Zinc-finger</keyword>
<keyword evidence="1" id="KW-0479">Metal-binding</keyword>
<protein>
    <submittedName>
        <fullName evidence="8">Molecular chaperone DnaK</fullName>
    </submittedName>
</protein>
<evidence type="ECO:0000256" key="2">
    <source>
        <dbReference type="ARBA" id="ARBA00022771"/>
    </source>
</evidence>
<dbReference type="Gene3D" id="1.20.120.910">
    <property type="entry name" value="DksA, coiled-coil domain"/>
    <property type="match status" value="1"/>
</dbReference>
<evidence type="ECO:0000256" key="1">
    <source>
        <dbReference type="ARBA" id="ARBA00022723"/>
    </source>
</evidence>
<dbReference type="Pfam" id="PF01258">
    <property type="entry name" value="zf-dskA_traR"/>
    <property type="match status" value="1"/>
</dbReference>
<feature type="zinc finger region" description="dksA C4-type" evidence="4">
    <location>
        <begin position="108"/>
        <end position="132"/>
    </location>
</feature>
<proteinExistence type="predicted"/>
<dbReference type="PROSITE" id="PS51128">
    <property type="entry name" value="ZF_DKSA_2"/>
    <property type="match status" value="1"/>
</dbReference>
<evidence type="ECO:0000259" key="7">
    <source>
        <dbReference type="Pfam" id="PF01258"/>
    </source>
</evidence>
<evidence type="ECO:0000313" key="8">
    <source>
        <dbReference type="EMBL" id="NGP75314.1"/>
    </source>
</evidence>
<name>A0A6M1SWC7_9BACT</name>
<evidence type="ECO:0000256" key="5">
    <source>
        <dbReference type="SAM" id="Coils"/>
    </source>
</evidence>
<dbReference type="Proteomes" id="UP000473278">
    <property type="component" value="Unassembled WGS sequence"/>
</dbReference>
<feature type="region of interest" description="Disordered" evidence="6">
    <location>
        <begin position="1"/>
        <end position="20"/>
    </location>
</feature>
<evidence type="ECO:0000256" key="4">
    <source>
        <dbReference type="PROSITE-ProRule" id="PRU00510"/>
    </source>
</evidence>
<dbReference type="AlphaFoldDB" id="A0A6M1SWC7"/>
<sequence length="137" mass="16115">MASAKDKEKDKKQERVSPYNDEELEYFRDIIIKKRDEAEQELESLQNSLRDSMENANDESAYSFHMADAGTDAQEREKTYMLYNRTRKFVRYLDDALKRIENKTYGVCKVTGKKISKGRLEAVPHTQLSIEAKLKRR</sequence>
<feature type="compositionally biased region" description="Basic and acidic residues" evidence="6">
    <location>
        <begin position="1"/>
        <end position="15"/>
    </location>
</feature>
<dbReference type="PANTHER" id="PTHR33823">
    <property type="entry name" value="RNA POLYMERASE-BINDING TRANSCRIPTION FACTOR DKSA-RELATED"/>
    <property type="match status" value="1"/>
</dbReference>
<dbReference type="PANTHER" id="PTHR33823:SF2">
    <property type="entry name" value="RNA POLYMERASE-BINDING TRANSCRIPTION FACTOR DKSA"/>
    <property type="match status" value="1"/>
</dbReference>
<dbReference type="EMBL" id="JAALLT010000001">
    <property type="protein sequence ID" value="NGP75314.1"/>
    <property type="molecule type" value="Genomic_DNA"/>
</dbReference>
<dbReference type="InterPro" id="IPR037187">
    <property type="entry name" value="DnaK_N"/>
</dbReference>
<keyword evidence="9" id="KW-1185">Reference proteome</keyword>
<evidence type="ECO:0000313" key="9">
    <source>
        <dbReference type="Proteomes" id="UP000473278"/>
    </source>
</evidence>
<dbReference type="GO" id="GO:0008270">
    <property type="term" value="F:zinc ion binding"/>
    <property type="evidence" value="ECO:0007669"/>
    <property type="project" value="UniProtKB-KW"/>
</dbReference>
<gene>
    <name evidence="8" type="ORF">G3570_01620</name>
</gene>
<dbReference type="InterPro" id="IPR000962">
    <property type="entry name" value="Znf_DskA_TraR"/>
</dbReference>